<sequence>MTTPTAPAASERPPATASTVPSSPPPSAQATATVIDFGGVGALLVGDSVAQANAKLAGYSRADQATCPFPAFVKAGAPSIWLPDTTDAGMVDEVVIQGWGEPSAVALGSPRTSSGIGVGSSVSDLLAAYADIEQVDAAAGTYYTLAGPGGRWMNFASADGATVDSIVLRDEPKIDSEYCG</sequence>
<accession>A0A4S4FZ75</accession>
<reference evidence="2 3" key="1">
    <citation type="submission" date="2019-04" db="EMBL/GenBank/DDBJ databases">
        <authorList>
            <person name="Jiang L."/>
        </authorList>
    </citation>
    <scope>NUCLEOTIDE SEQUENCE [LARGE SCALE GENOMIC DNA]</scope>
    <source>
        <strain evidence="2 3">YIM 131861</strain>
    </source>
</reference>
<name>A0A4S4FZ75_9MICO</name>
<comment type="caution">
    <text evidence="2">The sequence shown here is derived from an EMBL/GenBank/DDBJ whole genome shotgun (WGS) entry which is preliminary data.</text>
</comment>
<protein>
    <submittedName>
        <fullName evidence="2">Uncharacterized protein</fullName>
    </submittedName>
</protein>
<dbReference type="RefSeq" id="WP_136421157.1">
    <property type="nucleotide sequence ID" value="NZ_SSSN01000001.1"/>
</dbReference>
<feature type="region of interest" description="Disordered" evidence="1">
    <location>
        <begin position="1"/>
        <end position="29"/>
    </location>
</feature>
<gene>
    <name evidence="2" type="ORF">E6C70_00380</name>
</gene>
<dbReference type="Proteomes" id="UP000307380">
    <property type="component" value="Unassembled WGS sequence"/>
</dbReference>
<keyword evidence="3" id="KW-1185">Reference proteome</keyword>
<organism evidence="2 3">
    <name type="scientific">Orlajensenia flava</name>
    <dbReference type="NCBI Taxonomy" id="2565934"/>
    <lineage>
        <taxon>Bacteria</taxon>
        <taxon>Bacillati</taxon>
        <taxon>Actinomycetota</taxon>
        <taxon>Actinomycetes</taxon>
        <taxon>Micrococcales</taxon>
        <taxon>Microbacteriaceae</taxon>
        <taxon>Orlajensenia</taxon>
    </lineage>
</organism>
<evidence type="ECO:0000313" key="2">
    <source>
        <dbReference type="EMBL" id="THG36420.1"/>
    </source>
</evidence>
<proteinExistence type="predicted"/>
<dbReference type="EMBL" id="SSSN01000001">
    <property type="protein sequence ID" value="THG36420.1"/>
    <property type="molecule type" value="Genomic_DNA"/>
</dbReference>
<evidence type="ECO:0000256" key="1">
    <source>
        <dbReference type="SAM" id="MobiDB-lite"/>
    </source>
</evidence>
<dbReference type="OrthoDB" id="4978239at2"/>
<evidence type="ECO:0000313" key="3">
    <source>
        <dbReference type="Proteomes" id="UP000307380"/>
    </source>
</evidence>
<dbReference type="AlphaFoldDB" id="A0A4S4FZ75"/>